<dbReference type="AlphaFoldDB" id="A0A7W3LX60"/>
<evidence type="ECO:0000313" key="3">
    <source>
        <dbReference type="EMBL" id="MBA8955954.1"/>
    </source>
</evidence>
<evidence type="ECO:0000313" key="4">
    <source>
        <dbReference type="Proteomes" id="UP000572680"/>
    </source>
</evidence>
<dbReference type="GO" id="GO:0006457">
    <property type="term" value="P:protein folding"/>
    <property type="evidence" value="ECO:0007669"/>
    <property type="project" value="InterPro"/>
</dbReference>
<keyword evidence="4" id="KW-1185">Reference proteome</keyword>
<dbReference type="EMBL" id="JACJIA010000013">
    <property type="protein sequence ID" value="MBA8955954.1"/>
    <property type="molecule type" value="Genomic_DNA"/>
</dbReference>
<feature type="region of interest" description="Disordered" evidence="2">
    <location>
        <begin position="141"/>
        <end position="169"/>
    </location>
</feature>
<dbReference type="Gene3D" id="2.30.22.10">
    <property type="entry name" value="Head domain of nucleotide exchange factor GrpE"/>
    <property type="match status" value="1"/>
</dbReference>
<dbReference type="GO" id="GO:0000774">
    <property type="term" value="F:adenyl-nucleotide exchange factor activity"/>
    <property type="evidence" value="ECO:0007669"/>
    <property type="project" value="InterPro"/>
</dbReference>
<dbReference type="Pfam" id="PF01025">
    <property type="entry name" value="GrpE"/>
    <property type="match status" value="1"/>
</dbReference>
<evidence type="ECO:0000256" key="1">
    <source>
        <dbReference type="ARBA" id="ARBA00023186"/>
    </source>
</evidence>
<dbReference type="SUPFAM" id="SSF51064">
    <property type="entry name" value="Head domain of nucleotide exchange factor GrpE"/>
    <property type="match status" value="1"/>
</dbReference>
<dbReference type="Proteomes" id="UP000572680">
    <property type="component" value="Unassembled WGS sequence"/>
</dbReference>
<proteinExistence type="predicted"/>
<dbReference type="InterPro" id="IPR000740">
    <property type="entry name" value="GrpE"/>
</dbReference>
<keyword evidence="3" id="KW-0346">Stress response</keyword>
<feature type="compositionally biased region" description="Basic and acidic residues" evidence="2">
    <location>
        <begin position="51"/>
        <end position="74"/>
    </location>
</feature>
<feature type="compositionally biased region" description="Low complexity" evidence="2">
    <location>
        <begin position="16"/>
        <end position="48"/>
    </location>
</feature>
<dbReference type="RefSeq" id="WP_312898295.1">
    <property type="nucleotide sequence ID" value="NZ_BAAALP010000026.1"/>
</dbReference>
<dbReference type="GO" id="GO:0042803">
    <property type="term" value="F:protein homodimerization activity"/>
    <property type="evidence" value="ECO:0007669"/>
    <property type="project" value="InterPro"/>
</dbReference>
<organism evidence="3 4">
    <name type="scientific">Actinomadura namibiensis</name>
    <dbReference type="NCBI Taxonomy" id="182080"/>
    <lineage>
        <taxon>Bacteria</taxon>
        <taxon>Bacillati</taxon>
        <taxon>Actinomycetota</taxon>
        <taxon>Actinomycetes</taxon>
        <taxon>Streptosporangiales</taxon>
        <taxon>Thermomonosporaceae</taxon>
        <taxon>Actinomadura</taxon>
    </lineage>
</organism>
<name>A0A7W3LX60_ACTNM</name>
<feature type="region of interest" description="Disordered" evidence="2">
    <location>
        <begin position="1"/>
        <end position="74"/>
    </location>
</feature>
<keyword evidence="1" id="KW-0143">Chaperone</keyword>
<reference evidence="3 4" key="1">
    <citation type="submission" date="2020-08" db="EMBL/GenBank/DDBJ databases">
        <title>Genomic Encyclopedia of Type Strains, Phase IV (KMG-IV): sequencing the most valuable type-strain genomes for metagenomic binning, comparative biology and taxonomic classification.</title>
        <authorList>
            <person name="Goeker M."/>
        </authorList>
    </citation>
    <scope>NUCLEOTIDE SEQUENCE [LARGE SCALE GENOMIC DNA]</scope>
    <source>
        <strain evidence="3 4">DSM 44197</strain>
    </source>
</reference>
<dbReference type="InterPro" id="IPR009012">
    <property type="entry name" value="GrpE_head"/>
</dbReference>
<protein>
    <submittedName>
        <fullName evidence="3">Molecular chaperone GrpE (Heat shock protein)</fullName>
    </submittedName>
</protein>
<comment type="caution">
    <text evidence="3">The sequence shown here is derived from an EMBL/GenBank/DDBJ whole genome shotgun (WGS) entry which is preliminary data.</text>
</comment>
<accession>A0A7W3LX60</accession>
<dbReference type="GO" id="GO:0051087">
    <property type="term" value="F:protein-folding chaperone binding"/>
    <property type="evidence" value="ECO:0007669"/>
    <property type="project" value="InterPro"/>
</dbReference>
<evidence type="ECO:0000256" key="2">
    <source>
        <dbReference type="SAM" id="MobiDB-lite"/>
    </source>
</evidence>
<gene>
    <name evidence="3" type="ORF">HNR61_007636</name>
</gene>
<feature type="region of interest" description="Disordered" evidence="2">
    <location>
        <begin position="191"/>
        <end position="219"/>
    </location>
</feature>
<sequence>MESEPDPNMPGPAAPESPESPASPASGEPPASGGSPDGAGVAAALAALTEQLRREHERAAHREKVIDRLHEENQRLRRDELQAALEPLRAALFRLHDQTRRAAGDWAAAPPDPVQAVRLLGALADDVADALARVGVERFTVEPGDPYDPARHRPAGVDPAPDPTSDDTVTAVLSDGFERDGRVVRKAAVRVARLPPDAGAPARPSRLRDGGRSETMNTR</sequence>